<dbReference type="InterPro" id="IPR026960">
    <property type="entry name" value="RVT-Znf"/>
</dbReference>
<proteinExistence type="predicted"/>
<feature type="domain" description="Reverse transcriptase zinc-binding" evidence="1">
    <location>
        <begin position="31"/>
        <end position="91"/>
    </location>
</feature>
<sequence length="147" mass="17078">MEICEAPHTKQHKVNSGYHGVSQRLWLAICSIVAPPNVEVLIWNICQNALPTNEYLFERKLVNSPLCPICGTEPETVEHVFLFCPLTRPLWFGSDFQWCIDVNTVQSFQLWLFQKTSTMYLLCWEIFFGLFGKEEMNLFLKANMSIL</sequence>
<evidence type="ECO:0000313" key="3">
    <source>
        <dbReference type="Proteomes" id="UP001367508"/>
    </source>
</evidence>
<name>A0AAN9MWI2_CANGL</name>
<evidence type="ECO:0000259" key="1">
    <source>
        <dbReference type="Pfam" id="PF13966"/>
    </source>
</evidence>
<dbReference type="Proteomes" id="UP001367508">
    <property type="component" value="Unassembled WGS sequence"/>
</dbReference>
<organism evidence="2 3">
    <name type="scientific">Canavalia gladiata</name>
    <name type="common">Sword bean</name>
    <name type="synonym">Dolichos gladiatus</name>
    <dbReference type="NCBI Taxonomy" id="3824"/>
    <lineage>
        <taxon>Eukaryota</taxon>
        <taxon>Viridiplantae</taxon>
        <taxon>Streptophyta</taxon>
        <taxon>Embryophyta</taxon>
        <taxon>Tracheophyta</taxon>
        <taxon>Spermatophyta</taxon>
        <taxon>Magnoliopsida</taxon>
        <taxon>eudicotyledons</taxon>
        <taxon>Gunneridae</taxon>
        <taxon>Pentapetalae</taxon>
        <taxon>rosids</taxon>
        <taxon>fabids</taxon>
        <taxon>Fabales</taxon>
        <taxon>Fabaceae</taxon>
        <taxon>Papilionoideae</taxon>
        <taxon>50 kb inversion clade</taxon>
        <taxon>NPAAA clade</taxon>
        <taxon>indigoferoid/millettioid clade</taxon>
        <taxon>Phaseoleae</taxon>
        <taxon>Canavalia</taxon>
    </lineage>
</organism>
<evidence type="ECO:0000313" key="2">
    <source>
        <dbReference type="EMBL" id="KAK7362294.1"/>
    </source>
</evidence>
<reference evidence="2 3" key="1">
    <citation type="submission" date="2024-01" db="EMBL/GenBank/DDBJ databases">
        <title>The genomes of 5 underutilized Papilionoideae crops provide insights into root nodulation and disease resistanc.</title>
        <authorList>
            <person name="Jiang F."/>
        </authorList>
    </citation>
    <scope>NUCLEOTIDE SEQUENCE [LARGE SCALE GENOMIC DNA]</scope>
    <source>
        <strain evidence="2">LVBAO_FW01</strain>
        <tissue evidence="2">Leaves</tissue>
    </source>
</reference>
<protein>
    <recommendedName>
        <fullName evidence="1">Reverse transcriptase zinc-binding domain-containing protein</fullName>
    </recommendedName>
</protein>
<gene>
    <name evidence="2" type="ORF">VNO77_04404</name>
</gene>
<dbReference type="Pfam" id="PF13966">
    <property type="entry name" value="zf-RVT"/>
    <property type="match status" value="1"/>
</dbReference>
<dbReference type="EMBL" id="JAYMYQ010000001">
    <property type="protein sequence ID" value="KAK7362294.1"/>
    <property type="molecule type" value="Genomic_DNA"/>
</dbReference>
<dbReference type="AlphaFoldDB" id="A0AAN9MWI2"/>
<accession>A0AAN9MWI2</accession>
<comment type="caution">
    <text evidence="2">The sequence shown here is derived from an EMBL/GenBank/DDBJ whole genome shotgun (WGS) entry which is preliminary data.</text>
</comment>
<keyword evidence="3" id="KW-1185">Reference proteome</keyword>